<dbReference type="Ensembl" id="ENSSSCT00030049377.1">
    <property type="protein sequence ID" value="ENSSSCP00030022370.1"/>
    <property type="gene ID" value="ENSSSCG00030035620.1"/>
</dbReference>
<sequence length="117" mass="13461">MNMPVHVSLLSRVLSGYMPKSGIAESYGSSMNRFLRYLQTVLHSGCTSLHSHQQCRRVPFSPHPLQHLLFVDLLMMAILTGVSWYFMVVLIWKMLRFDTVYCGEIKNSLTVFPLEHS</sequence>
<dbReference type="Proteomes" id="UP000694571">
    <property type="component" value="Unplaced"/>
</dbReference>
<dbReference type="Proteomes" id="UP000694570">
    <property type="component" value="Unplaced"/>
</dbReference>
<keyword evidence="1" id="KW-1133">Transmembrane helix</keyword>
<dbReference type="Ensembl" id="ENSSSCT00050073288.1">
    <property type="protein sequence ID" value="ENSSSCP00050031561.1"/>
    <property type="gene ID" value="ENSSSCG00050053776.1"/>
</dbReference>
<protein>
    <submittedName>
        <fullName evidence="2">Uncharacterized protein</fullName>
    </submittedName>
</protein>
<reference evidence="2" key="1">
    <citation type="submission" date="2025-05" db="UniProtKB">
        <authorList>
            <consortium name="Ensembl"/>
        </authorList>
    </citation>
    <scope>IDENTIFICATION</scope>
</reference>
<keyword evidence="1" id="KW-0812">Transmembrane</keyword>
<evidence type="ECO:0000313" key="2">
    <source>
        <dbReference type="Ensembl" id="ENSSSCP00050031561.1"/>
    </source>
</evidence>
<dbReference type="AlphaFoldDB" id="A0A8D0TM37"/>
<proteinExistence type="predicted"/>
<name>A0A8D0TM37_PIG</name>
<accession>A0A8D0TM37</accession>
<organism evidence="2 3">
    <name type="scientific">Sus scrofa</name>
    <name type="common">Pig</name>
    <dbReference type="NCBI Taxonomy" id="9823"/>
    <lineage>
        <taxon>Eukaryota</taxon>
        <taxon>Metazoa</taxon>
        <taxon>Chordata</taxon>
        <taxon>Craniata</taxon>
        <taxon>Vertebrata</taxon>
        <taxon>Euteleostomi</taxon>
        <taxon>Mammalia</taxon>
        <taxon>Eutheria</taxon>
        <taxon>Laurasiatheria</taxon>
        <taxon>Artiodactyla</taxon>
        <taxon>Suina</taxon>
        <taxon>Suidae</taxon>
        <taxon>Sus</taxon>
    </lineage>
</organism>
<evidence type="ECO:0000313" key="3">
    <source>
        <dbReference type="Proteomes" id="UP000694571"/>
    </source>
</evidence>
<feature type="transmembrane region" description="Helical" evidence="1">
    <location>
        <begin position="68"/>
        <end position="92"/>
    </location>
</feature>
<keyword evidence="1" id="KW-0472">Membrane</keyword>
<evidence type="ECO:0000256" key="1">
    <source>
        <dbReference type="SAM" id="Phobius"/>
    </source>
</evidence>